<evidence type="ECO:0000313" key="1">
    <source>
        <dbReference type="EMBL" id="QTC91889.1"/>
    </source>
</evidence>
<dbReference type="AlphaFoldDB" id="A0A975C2J6"/>
<reference evidence="1" key="1">
    <citation type="submission" date="2020-09" db="EMBL/GenBank/DDBJ databases">
        <title>Brevundimonas sp. LVF2 isolated from a puddle in Goettingen, Germany.</title>
        <authorList>
            <person name="Friedrich I."/>
            <person name="Klassen A."/>
            <person name="Hannes N."/>
            <person name="Schneider D."/>
            <person name="Hertel R."/>
            <person name="Daniel R."/>
        </authorList>
    </citation>
    <scope>NUCLEOTIDE SEQUENCE</scope>
    <source>
        <strain evidence="1">LVF2</strain>
    </source>
</reference>
<evidence type="ECO:0000313" key="2">
    <source>
        <dbReference type="Proteomes" id="UP000663918"/>
    </source>
</evidence>
<dbReference type="EMBL" id="CP062222">
    <property type="protein sequence ID" value="QTC91889.1"/>
    <property type="molecule type" value="Genomic_DNA"/>
</dbReference>
<name>A0A975C2J6_9CAUL</name>
<proteinExistence type="predicted"/>
<dbReference type="RefSeq" id="WP_207871094.1">
    <property type="nucleotide sequence ID" value="NZ_CP062222.1"/>
</dbReference>
<sequence length="328" mass="35364">MGISTRDRASAGWRRGPLLIGLAVLMATWAPRTGQAFGTVAVFGQHEEHAKITALALKDSGLGPMTLWVFGGGRGKFGAVGAPDRPGRGLILNGAAHCDGGDWLPRDEYRQTRTQAADRLRNCRAFVFDRLEDAVTAAGQMLDARGRPIPAQIAASEDCRFRGKDEGPARCRALENMGLVFHTTQDFYSHTNWTDAPVSAATPFEAARLGHDAPAPWMASTEAAFPEGLVSGCFKFVPEFLFCRGRVRHADLNKDEGLIDMRDPAASTDGKGRGADGGFARAVTAAVADSRSKWTLFETRLAERYGPERGRRMACLIRSDDPGACAPS</sequence>
<dbReference type="KEGG" id="bgoe:IFJ75_02870"/>
<protein>
    <submittedName>
        <fullName evidence="1">CinY protein</fullName>
    </submittedName>
</protein>
<keyword evidence="2" id="KW-1185">Reference proteome</keyword>
<dbReference type="Proteomes" id="UP000663918">
    <property type="component" value="Chromosome"/>
</dbReference>
<accession>A0A975C2J6</accession>
<organism evidence="1 2">
    <name type="scientific">Brevundimonas goettingensis</name>
    <dbReference type="NCBI Taxonomy" id="2774190"/>
    <lineage>
        <taxon>Bacteria</taxon>
        <taxon>Pseudomonadati</taxon>
        <taxon>Pseudomonadota</taxon>
        <taxon>Alphaproteobacteria</taxon>
        <taxon>Caulobacterales</taxon>
        <taxon>Caulobacteraceae</taxon>
        <taxon>Brevundimonas</taxon>
    </lineage>
</organism>
<gene>
    <name evidence="1" type="ORF">IFJ75_02870</name>
</gene>